<dbReference type="InterPro" id="IPR007016">
    <property type="entry name" value="O-antigen_ligase-rel_domated"/>
</dbReference>
<feature type="transmembrane region" description="Helical" evidence="5">
    <location>
        <begin position="193"/>
        <end position="226"/>
    </location>
</feature>
<comment type="subcellular location">
    <subcellularLocation>
        <location evidence="1">Membrane</location>
        <topology evidence="1">Multi-pass membrane protein</topology>
    </subcellularLocation>
</comment>
<evidence type="ECO:0000256" key="1">
    <source>
        <dbReference type="ARBA" id="ARBA00004141"/>
    </source>
</evidence>
<sequence>MNTEMVENRTYLLPKSSEGIDVKKGANIPVYLLVLYLIIEYGRPQFLAPVKPGLVLQFLLILCLSTHTEQVRRLFKEKYFMLFVTLLLFMSVHVFIATNNFWAFVCLKTLFSYLIISISCCVFLNNTRRLSVFLFSFVMVVALCSVNRILKIDFLGFTGSGVFTDENDFALAMNVALPFGFFLGQMETGVKRWILWSACIALVLGNVVSASRGGIIGLAAVGFVCWCYSKHKVSSFFVIVAVAMLAWGFADPEFKQEVSGISIDSAEKDTGKDRIELWKVGLKAFAANPIIGVGQGNIPIVINQYQYDSSGKSYWDRDMWGRALHSVYFTLLAELGLVGTVLVGLMFRELLRKHRKILNTKVSPDNKAYAVGHLNRALMTSLFGFLVTGIFLSVFYYPPLWNIAALFMTLSLIAGQKESEPA</sequence>
<dbReference type="EMBL" id="JAHDYS010000006">
    <property type="protein sequence ID" value="MBT1071830.1"/>
    <property type="molecule type" value="Genomic_DNA"/>
</dbReference>
<evidence type="ECO:0000256" key="4">
    <source>
        <dbReference type="ARBA" id="ARBA00023136"/>
    </source>
</evidence>
<feature type="transmembrane region" description="Helical" evidence="5">
    <location>
        <begin position="327"/>
        <end position="347"/>
    </location>
</feature>
<dbReference type="PANTHER" id="PTHR37422:SF13">
    <property type="entry name" value="LIPOPOLYSACCHARIDE BIOSYNTHESIS PROTEIN PA4999-RELATED"/>
    <property type="match status" value="1"/>
</dbReference>
<reference evidence="7 8" key="1">
    <citation type="submission" date="2021-05" db="EMBL/GenBank/DDBJ databases">
        <title>The draft genome of Geobacter chapellei DSM 13688.</title>
        <authorList>
            <person name="Xu Z."/>
            <person name="Masuda Y."/>
            <person name="Itoh H."/>
            <person name="Senoo K."/>
        </authorList>
    </citation>
    <scope>NUCLEOTIDE SEQUENCE [LARGE SCALE GENOMIC DNA]</scope>
    <source>
        <strain evidence="7 8">DSM 13688</strain>
    </source>
</reference>
<feature type="transmembrane region" description="Helical" evidence="5">
    <location>
        <begin position="102"/>
        <end position="124"/>
    </location>
</feature>
<keyword evidence="8" id="KW-1185">Reference proteome</keyword>
<feature type="transmembrane region" description="Helical" evidence="5">
    <location>
        <begin position="131"/>
        <end position="150"/>
    </location>
</feature>
<keyword evidence="4 5" id="KW-0472">Membrane</keyword>
<protein>
    <submittedName>
        <fullName evidence="7">O-antigen ligase family protein</fullName>
    </submittedName>
</protein>
<dbReference type="GO" id="GO:0016874">
    <property type="term" value="F:ligase activity"/>
    <property type="evidence" value="ECO:0007669"/>
    <property type="project" value="UniProtKB-KW"/>
</dbReference>
<dbReference type="Proteomes" id="UP000784128">
    <property type="component" value="Unassembled WGS sequence"/>
</dbReference>
<comment type="caution">
    <text evidence="7">The sequence shown here is derived from an EMBL/GenBank/DDBJ whole genome shotgun (WGS) entry which is preliminary data.</text>
</comment>
<dbReference type="Pfam" id="PF04932">
    <property type="entry name" value="Wzy_C"/>
    <property type="match status" value="1"/>
</dbReference>
<proteinExistence type="predicted"/>
<dbReference type="PANTHER" id="PTHR37422">
    <property type="entry name" value="TEICHURONIC ACID BIOSYNTHESIS PROTEIN TUAE"/>
    <property type="match status" value="1"/>
</dbReference>
<feature type="transmembrane region" description="Helical" evidence="5">
    <location>
        <begin position="377"/>
        <end position="397"/>
    </location>
</feature>
<feature type="transmembrane region" description="Helical" evidence="5">
    <location>
        <begin position="233"/>
        <end position="250"/>
    </location>
</feature>
<accession>A0ABS5U845</accession>
<dbReference type="RefSeq" id="WP_214298008.1">
    <property type="nucleotide sequence ID" value="NZ_JAHDYS010000006.1"/>
</dbReference>
<evidence type="ECO:0000313" key="8">
    <source>
        <dbReference type="Proteomes" id="UP000784128"/>
    </source>
</evidence>
<evidence type="ECO:0000313" key="7">
    <source>
        <dbReference type="EMBL" id="MBT1071830.1"/>
    </source>
</evidence>
<evidence type="ECO:0000256" key="5">
    <source>
        <dbReference type="SAM" id="Phobius"/>
    </source>
</evidence>
<keyword evidence="3 5" id="KW-1133">Transmembrane helix</keyword>
<organism evidence="7 8">
    <name type="scientific">Pelotalea chapellei</name>
    <dbReference type="NCBI Taxonomy" id="44671"/>
    <lineage>
        <taxon>Bacteria</taxon>
        <taxon>Pseudomonadati</taxon>
        <taxon>Thermodesulfobacteriota</taxon>
        <taxon>Desulfuromonadia</taxon>
        <taxon>Geobacterales</taxon>
        <taxon>Geobacteraceae</taxon>
        <taxon>Pelotalea</taxon>
    </lineage>
</organism>
<keyword evidence="7" id="KW-0436">Ligase</keyword>
<evidence type="ECO:0000256" key="3">
    <source>
        <dbReference type="ARBA" id="ARBA00022989"/>
    </source>
</evidence>
<evidence type="ECO:0000256" key="2">
    <source>
        <dbReference type="ARBA" id="ARBA00022692"/>
    </source>
</evidence>
<evidence type="ECO:0000259" key="6">
    <source>
        <dbReference type="Pfam" id="PF04932"/>
    </source>
</evidence>
<feature type="domain" description="O-antigen ligase-related" evidence="6">
    <location>
        <begin position="198"/>
        <end position="343"/>
    </location>
</feature>
<feature type="transmembrane region" description="Helical" evidence="5">
    <location>
        <begin position="79"/>
        <end position="96"/>
    </location>
</feature>
<gene>
    <name evidence="7" type="ORF">KJB30_08555</name>
</gene>
<dbReference type="InterPro" id="IPR051533">
    <property type="entry name" value="WaaL-like"/>
</dbReference>
<name>A0ABS5U845_9BACT</name>
<keyword evidence="2 5" id="KW-0812">Transmembrane</keyword>